<protein>
    <submittedName>
        <fullName evidence="1">Uncharacterized protein</fullName>
    </submittedName>
</protein>
<feature type="non-terminal residue" evidence="1">
    <location>
        <position position="1"/>
    </location>
</feature>
<dbReference type="EMBL" id="JAMZIH010007119">
    <property type="protein sequence ID" value="KAJ1673307.1"/>
    <property type="molecule type" value="Genomic_DNA"/>
</dbReference>
<reference evidence="1" key="1">
    <citation type="submission" date="2022-06" db="EMBL/GenBank/DDBJ databases">
        <title>Phylogenomic reconstructions and comparative analyses of Kickxellomycotina fungi.</title>
        <authorList>
            <person name="Reynolds N.K."/>
            <person name="Stajich J.E."/>
            <person name="Barry K."/>
            <person name="Grigoriev I.V."/>
            <person name="Crous P."/>
            <person name="Smith M.E."/>
        </authorList>
    </citation>
    <scope>NUCLEOTIDE SEQUENCE</scope>
    <source>
        <strain evidence="1">RSA 2271</strain>
    </source>
</reference>
<accession>A0ACC1HAY6</accession>
<name>A0ACC1HAY6_9FUNG</name>
<evidence type="ECO:0000313" key="2">
    <source>
        <dbReference type="Proteomes" id="UP001145114"/>
    </source>
</evidence>
<evidence type="ECO:0000313" key="1">
    <source>
        <dbReference type="EMBL" id="KAJ1673307.1"/>
    </source>
</evidence>
<gene>
    <name evidence="1" type="ORF">EV182_005491</name>
</gene>
<organism evidence="1 2">
    <name type="scientific">Spiromyces aspiralis</name>
    <dbReference type="NCBI Taxonomy" id="68401"/>
    <lineage>
        <taxon>Eukaryota</taxon>
        <taxon>Fungi</taxon>
        <taxon>Fungi incertae sedis</taxon>
        <taxon>Zoopagomycota</taxon>
        <taxon>Kickxellomycotina</taxon>
        <taxon>Kickxellomycetes</taxon>
        <taxon>Kickxellales</taxon>
        <taxon>Kickxellaceae</taxon>
        <taxon>Spiromyces</taxon>
    </lineage>
</organism>
<comment type="caution">
    <text evidence="1">The sequence shown here is derived from an EMBL/GenBank/DDBJ whole genome shotgun (WGS) entry which is preliminary data.</text>
</comment>
<sequence length="179" mass="18661">GRSHANSSREGPIRLSEEPGNDRNGAGVEASVGSASSVPLRRGRSVAGPDSEHSSNVFFETPRMPSRHGSIHEMGWYGQPHPSGSRSGEGRGVVRGLLDMLTQGAVGTARSVMRALATPVWAISLALLASFVVQLIMVSLGSLPSDDRAAALSSSSSSSSVEQSTRLASRADEAFDAFV</sequence>
<feature type="non-terminal residue" evidence="1">
    <location>
        <position position="179"/>
    </location>
</feature>
<proteinExistence type="predicted"/>
<dbReference type="Proteomes" id="UP001145114">
    <property type="component" value="Unassembled WGS sequence"/>
</dbReference>
<keyword evidence="2" id="KW-1185">Reference proteome</keyword>